<dbReference type="GO" id="GO:0003743">
    <property type="term" value="F:translation initiation factor activity"/>
    <property type="evidence" value="ECO:0007669"/>
    <property type="project" value="UniProtKB-KW"/>
</dbReference>
<evidence type="ECO:0000313" key="13">
    <source>
        <dbReference type="Proteomes" id="UP000475862"/>
    </source>
</evidence>
<dbReference type="GO" id="GO:0005085">
    <property type="term" value="F:guanyl-nucleotide exchange factor activity"/>
    <property type="evidence" value="ECO:0007669"/>
    <property type="project" value="TreeGrafter"/>
</dbReference>
<dbReference type="CDD" id="cd04652">
    <property type="entry name" value="LbH_eIF2B_gamma_C"/>
    <property type="match status" value="1"/>
</dbReference>
<keyword evidence="13" id="KW-1185">Reference proteome</keyword>
<dbReference type="SUPFAM" id="SSF53448">
    <property type="entry name" value="Nucleotide-diphospho-sugar transferases"/>
    <property type="match status" value="1"/>
</dbReference>
<protein>
    <recommendedName>
        <fullName evidence="6">Translation initiation factor eIF2B subunit gamma</fullName>
    </recommendedName>
    <alternativeName>
        <fullName evidence="7">eIF2B GDP-GTP exchange factor subunit gamma</fullName>
    </alternativeName>
</protein>
<comment type="caution">
    <text evidence="12">The sequence shown here is derived from an EMBL/GenBank/DDBJ whole genome shotgun (WGS) entry which is preliminary data.</text>
</comment>
<name>A0A6G0U232_APHGL</name>
<sequence length="452" mass="50966">MQNWLEFQAVVMAAGKGSRIPEMTATKPKCLLPVGNKPMIYYPLKLLENAGFRDTKIIVADNFLVDIQEEVDQLGLEINLSFVPIQSDKDWGTADSLRHISDNILTDVIVLSCDLITDIDLHQVLNIYRNNNASLVSLYFSPSQDEQCVFTVPGPKSKNKFEKDIIGYDSKTSRLLLMASASDYEETMPISSALLNKCSNLTLCSKLLDSHMYIMKRWLVNYLVKDVDISTLKGELLPFVVKKQLSRHCKNIALNEKCIEDEEDEKPDIFNISKESDIETNIRSMSCFGNTYNFEEIIKCYAFVADSNIGIRANTLYDYCRINKIIHKLNINLGDEKDKISPEAEILSNQFDKETCFVGPNTKIMEKTSIKSSTIGSRCTINPKTRITDCILMNGVTIEERCVLHNCIVCHDAVISAGCELKDCLISGNFKVPSGGKHYNEVLTAMERLMEI</sequence>
<feature type="domain" description="Nucleotidyl transferase" evidence="10">
    <location>
        <begin position="9"/>
        <end position="143"/>
    </location>
</feature>
<dbReference type="CDD" id="cd04198">
    <property type="entry name" value="eIF-2B_gamma_N"/>
    <property type="match status" value="1"/>
</dbReference>
<evidence type="ECO:0000256" key="9">
    <source>
        <dbReference type="ARBA" id="ARBA00046432"/>
    </source>
</evidence>
<keyword evidence="5" id="KW-0648">Protein biosynthesis</keyword>
<dbReference type="Gene3D" id="3.90.550.10">
    <property type="entry name" value="Spore Coat Polysaccharide Biosynthesis Protein SpsA, Chain A"/>
    <property type="match status" value="1"/>
</dbReference>
<dbReference type="AlphaFoldDB" id="A0A6G0U232"/>
<dbReference type="PANTHER" id="PTHR45989">
    <property type="entry name" value="TRANSLATION INITIATION FACTOR EIF-2B SUBUNIT GAMMA"/>
    <property type="match status" value="1"/>
</dbReference>
<comment type="subunit">
    <text evidence="9">Component of the translation initiation factor 2B (eIF2B) complex which is a heterodecamer of two sets of five different subunits: alpha, beta, gamma, delta and epsilon. Subunits alpha, beta and delta comprise a regulatory subcomplex and subunits epsilon and gamma comprise a catalytic subcomplex. Within the complex, the hexameric regulatory complex resides at the center, with the two heterodimeric catalytic subcomplexes bound on opposite sides.</text>
</comment>
<feature type="domain" description="EIF2B subunit epsilon/gamma LbH" evidence="11">
    <location>
        <begin position="354"/>
        <end position="433"/>
    </location>
</feature>
<dbReference type="OrthoDB" id="10250549at2759"/>
<evidence type="ECO:0000259" key="10">
    <source>
        <dbReference type="Pfam" id="PF00483"/>
    </source>
</evidence>
<evidence type="ECO:0000313" key="12">
    <source>
        <dbReference type="EMBL" id="KAE9543155.1"/>
    </source>
</evidence>
<dbReference type="InterPro" id="IPR051960">
    <property type="entry name" value="eIF2B_gamma"/>
</dbReference>
<evidence type="ECO:0000256" key="5">
    <source>
        <dbReference type="ARBA" id="ARBA00022917"/>
    </source>
</evidence>
<proteinExistence type="inferred from homology"/>
<dbReference type="Pfam" id="PF25084">
    <property type="entry name" value="LbH_EIF2B"/>
    <property type="match status" value="1"/>
</dbReference>
<evidence type="ECO:0000256" key="6">
    <source>
        <dbReference type="ARBA" id="ARBA00044196"/>
    </source>
</evidence>
<reference evidence="12 13" key="1">
    <citation type="submission" date="2019-08" db="EMBL/GenBank/DDBJ databases">
        <title>The genome of the soybean aphid Biotype 1, its phylome, world population structure and adaptation to the North American continent.</title>
        <authorList>
            <person name="Giordano R."/>
            <person name="Donthu R.K."/>
            <person name="Hernandez A.G."/>
            <person name="Wright C.L."/>
            <person name="Zimin A.V."/>
        </authorList>
    </citation>
    <scope>NUCLEOTIDE SEQUENCE [LARGE SCALE GENOMIC DNA]</scope>
    <source>
        <tissue evidence="12">Whole aphids</tissue>
    </source>
</reference>
<dbReference type="Gene3D" id="2.160.10.10">
    <property type="entry name" value="Hexapeptide repeat proteins"/>
    <property type="match status" value="1"/>
</dbReference>
<keyword evidence="4" id="KW-0396">Initiation factor</keyword>
<dbReference type="Pfam" id="PF00483">
    <property type="entry name" value="NTP_transferase"/>
    <property type="match status" value="1"/>
</dbReference>
<dbReference type="GO" id="GO:0005829">
    <property type="term" value="C:cytosol"/>
    <property type="evidence" value="ECO:0007669"/>
    <property type="project" value="UniProtKB-SubCell"/>
</dbReference>
<evidence type="ECO:0000256" key="1">
    <source>
        <dbReference type="ARBA" id="ARBA00004514"/>
    </source>
</evidence>
<dbReference type="GO" id="GO:0002183">
    <property type="term" value="P:cytoplasmic translational initiation"/>
    <property type="evidence" value="ECO:0007669"/>
    <property type="project" value="TreeGrafter"/>
</dbReference>
<dbReference type="InterPro" id="IPR029044">
    <property type="entry name" value="Nucleotide-diphossugar_trans"/>
</dbReference>
<comment type="function">
    <text evidence="8">Acts as a component of the translation initiation factor 2B (eIF2B) complex, which catalyzes the exchange of GDP for GTP on the eukaryotic initiation factor 2 (eIF2) complex gamma subunit. Its guanine nucleotide exchange factor activity is repressed when bound to eIF2 complex phosphorylated on the alpha subunit, thereby limiting the amount of methionyl-initiator methionine tRNA available to the ribosome and consequently global translation is repressed.</text>
</comment>
<evidence type="ECO:0000256" key="4">
    <source>
        <dbReference type="ARBA" id="ARBA00022540"/>
    </source>
</evidence>
<dbReference type="InterPro" id="IPR005835">
    <property type="entry name" value="NTP_transferase_dom"/>
</dbReference>
<comment type="similarity">
    <text evidence="2">Belongs to the eIF-2B gamma/epsilon subunits family.</text>
</comment>
<dbReference type="PANTHER" id="PTHR45989:SF1">
    <property type="entry name" value="TRANSLATION INITIATION FACTOR EIF-2B SUBUNIT GAMMA"/>
    <property type="match status" value="1"/>
</dbReference>
<dbReference type="InterPro" id="IPR056764">
    <property type="entry name" value="LbH_EIF2B3/5"/>
</dbReference>
<keyword evidence="3" id="KW-0963">Cytoplasm</keyword>
<dbReference type="EMBL" id="VYZN01000009">
    <property type="protein sequence ID" value="KAE9543155.1"/>
    <property type="molecule type" value="Genomic_DNA"/>
</dbReference>
<evidence type="ECO:0000259" key="11">
    <source>
        <dbReference type="Pfam" id="PF25084"/>
    </source>
</evidence>
<organism evidence="12 13">
    <name type="scientific">Aphis glycines</name>
    <name type="common">Soybean aphid</name>
    <dbReference type="NCBI Taxonomy" id="307491"/>
    <lineage>
        <taxon>Eukaryota</taxon>
        <taxon>Metazoa</taxon>
        <taxon>Ecdysozoa</taxon>
        <taxon>Arthropoda</taxon>
        <taxon>Hexapoda</taxon>
        <taxon>Insecta</taxon>
        <taxon>Pterygota</taxon>
        <taxon>Neoptera</taxon>
        <taxon>Paraneoptera</taxon>
        <taxon>Hemiptera</taxon>
        <taxon>Sternorrhyncha</taxon>
        <taxon>Aphidomorpha</taxon>
        <taxon>Aphidoidea</taxon>
        <taxon>Aphididae</taxon>
        <taxon>Aphidini</taxon>
        <taxon>Aphis</taxon>
        <taxon>Aphis</taxon>
    </lineage>
</organism>
<comment type="subcellular location">
    <subcellularLocation>
        <location evidence="1">Cytoplasm</location>
        <location evidence="1">Cytosol</location>
    </subcellularLocation>
</comment>
<dbReference type="GO" id="GO:0005851">
    <property type="term" value="C:eukaryotic translation initiation factor 2B complex"/>
    <property type="evidence" value="ECO:0007669"/>
    <property type="project" value="TreeGrafter"/>
</dbReference>
<accession>A0A6G0U232</accession>
<evidence type="ECO:0000256" key="3">
    <source>
        <dbReference type="ARBA" id="ARBA00022490"/>
    </source>
</evidence>
<evidence type="ECO:0000256" key="8">
    <source>
        <dbReference type="ARBA" id="ARBA00045373"/>
    </source>
</evidence>
<gene>
    <name evidence="12" type="ORF">AGLY_003066</name>
</gene>
<dbReference type="Proteomes" id="UP000475862">
    <property type="component" value="Unassembled WGS sequence"/>
</dbReference>
<evidence type="ECO:0000256" key="2">
    <source>
        <dbReference type="ARBA" id="ARBA00007878"/>
    </source>
</evidence>
<evidence type="ECO:0000256" key="7">
    <source>
        <dbReference type="ARBA" id="ARBA00044229"/>
    </source>
</evidence>